<evidence type="ECO:0000256" key="9">
    <source>
        <dbReference type="ARBA" id="ARBA00023136"/>
    </source>
</evidence>
<keyword evidence="14" id="KW-1185">Reference proteome</keyword>
<evidence type="ECO:0000256" key="7">
    <source>
        <dbReference type="ARBA" id="ARBA00023065"/>
    </source>
</evidence>
<evidence type="ECO:0000256" key="1">
    <source>
        <dbReference type="ARBA" id="ARBA00004571"/>
    </source>
</evidence>
<dbReference type="InterPro" id="IPR050298">
    <property type="entry name" value="Gram-neg_bact_OMP"/>
</dbReference>
<evidence type="ECO:0000256" key="8">
    <source>
        <dbReference type="ARBA" id="ARBA00023114"/>
    </source>
</evidence>
<feature type="chain" id="PRO_5037611419" evidence="11">
    <location>
        <begin position="21"/>
        <end position="350"/>
    </location>
</feature>
<feature type="domain" description="Porin" evidence="12">
    <location>
        <begin position="7"/>
        <end position="324"/>
    </location>
</feature>
<evidence type="ECO:0000256" key="4">
    <source>
        <dbReference type="ARBA" id="ARBA00022452"/>
    </source>
</evidence>
<dbReference type="CDD" id="cd00342">
    <property type="entry name" value="gram_neg_porins"/>
    <property type="match status" value="1"/>
</dbReference>
<dbReference type="SUPFAM" id="SSF56935">
    <property type="entry name" value="Porins"/>
    <property type="match status" value="1"/>
</dbReference>
<dbReference type="InterPro" id="IPR033900">
    <property type="entry name" value="Gram_neg_porin_domain"/>
</dbReference>
<dbReference type="GO" id="GO:0046930">
    <property type="term" value="C:pore complex"/>
    <property type="evidence" value="ECO:0007669"/>
    <property type="project" value="UniProtKB-KW"/>
</dbReference>
<protein>
    <submittedName>
        <fullName evidence="13">Porin</fullName>
    </submittedName>
</protein>
<keyword evidence="5" id="KW-0812">Transmembrane</keyword>
<evidence type="ECO:0000256" key="2">
    <source>
        <dbReference type="ARBA" id="ARBA00011233"/>
    </source>
</evidence>
<evidence type="ECO:0000313" key="13">
    <source>
        <dbReference type="EMBL" id="MBC3861347.1"/>
    </source>
</evidence>
<organism evidence="13 14">
    <name type="scientific">Undibacterium jejuense</name>
    <dbReference type="NCBI Taxonomy" id="1344949"/>
    <lineage>
        <taxon>Bacteria</taxon>
        <taxon>Pseudomonadati</taxon>
        <taxon>Pseudomonadota</taxon>
        <taxon>Betaproteobacteria</taxon>
        <taxon>Burkholderiales</taxon>
        <taxon>Oxalobacteraceae</taxon>
        <taxon>Undibacterium</taxon>
    </lineage>
</organism>
<keyword evidence="6 11" id="KW-0732">Signal</keyword>
<dbReference type="AlphaFoldDB" id="A0A923HGS8"/>
<comment type="subunit">
    <text evidence="2">Homotrimer.</text>
</comment>
<evidence type="ECO:0000256" key="5">
    <source>
        <dbReference type="ARBA" id="ARBA00022692"/>
    </source>
</evidence>
<evidence type="ECO:0000256" key="11">
    <source>
        <dbReference type="SAM" id="SignalP"/>
    </source>
</evidence>
<feature type="signal peptide" evidence="11">
    <location>
        <begin position="1"/>
        <end position="20"/>
    </location>
</feature>
<dbReference type="Pfam" id="PF13609">
    <property type="entry name" value="Porin_4"/>
    <property type="match status" value="1"/>
</dbReference>
<evidence type="ECO:0000259" key="12">
    <source>
        <dbReference type="Pfam" id="PF13609"/>
    </source>
</evidence>
<evidence type="ECO:0000256" key="3">
    <source>
        <dbReference type="ARBA" id="ARBA00022448"/>
    </source>
</evidence>
<evidence type="ECO:0000256" key="10">
    <source>
        <dbReference type="ARBA" id="ARBA00023237"/>
    </source>
</evidence>
<dbReference type="PANTHER" id="PTHR34501:SF9">
    <property type="entry name" value="MAJOR OUTER MEMBRANE PROTEIN P.IA"/>
    <property type="match status" value="1"/>
</dbReference>
<keyword evidence="10" id="KW-0998">Cell outer membrane</keyword>
<gene>
    <name evidence="13" type="ORF">H8K32_04485</name>
</gene>
<dbReference type="Proteomes" id="UP000634011">
    <property type="component" value="Unassembled WGS sequence"/>
</dbReference>
<dbReference type="GO" id="GO:0009279">
    <property type="term" value="C:cell outer membrane"/>
    <property type="evidence" value="ECO:0007669"/>
    <property type="project" value="UniProtKB-SubCell"/>
</dbReference>
<dbReference type="RefSeq" id="WP_186911282.1">
    <property type="nucleotide sequence ID" value="NZ_JACOFV010000003.1"/>
</dbReference>
<dbReference type="Gene3D" id="2.40.160.10">
    <property type="entry name" value="Porin"/>
    <property type="match status" value="1"/>
</dbReference>
<name>A0A923HGS8_9BURK</name>
<dbReference type="EMBL" id="JACOFV010000003">
    <property type="protein sequence ID" value="MBC3861347.1"/>
    <property type="molecule type" value="Genomic_DNA"/>
</dbReference>
<dbReference type="GO" id="GO:0015288">
    <property type="term" value="F:porin activity"/>
    <property type="evidence" value="ECO:0007669"/>
    <property type="project" value="UniProtKB-KW"/>
</dbReference>
<accession>A0A923HGS8</accession>
<dbReference type="PRINTS" id="PR00182">
    <property type="entry name" value="ECOLNEIPORIN"/>
</dbReference>
<comment type="caution">
    <text evidence="13">The sequence shown here is derived from an EMBL/GenBank/DDBJ whole genome shotgun (WGS) entry which is preliminary data.</text>
</comment>
<evidence type="ECO:0000256" key="6">
    <source>
        <dbReference type="ARBA" id="ARBA00022729"/>
    </source>
</evidence>
<dbReference type="PRINTS" id="PR00184">
    <property type="entry name" value="NEISSPPORIN"/>
</dbReference>
<keyword evidence="7" id="KW-0406">Ion transport</keyword>
<comment type="subcellular location">
    <subcellularLocation>
        <location evidence="1">Cell outer membrane</location>
        <topology evidence="1">Multi-pass membrane protein</topology>
    </subcellularLocation>
</comment>
<dbReference type="PANTHER" id="PTHR34501">
    <property type="entry name" value="PROTEIN YDDL-RELATED"/>
    <property type="match status" value="1"/>
</dbReference>
<sequence>MKKTLIALSVLAAMSGAAQAQSNVTIYGVVDMAFQAESNGAGKKYAIDGGEQAGSRIGFKGSEDLGGGLKAIFALEAGIWTDTGASQGGLTFGRQSWVGLTGDFGTVKAGRQYTPQFYFYDAVDPFDLGFTSGHAGSYLSGGKPVNASTSTGGVFGFLTSNTAWRVNNSVSYQSANIQGFSAMALYGAGEFAGDNSAGRSVGISGQYAAGPVYVGAVYYKANDAIAKGNGIKTVLLGGTYDFGVAKAALGYATEKSDDSTLNTKGYTLGVTVPVTAADNILATAARLKDDYANGSSTQLAIGATHALSKRTNLYTSASRVSNDSNVNGAGLAASNGAKDYVFNFGILHSF</sequence>
<proteinExistence type="predicted"/>
<keyword evidence="3" id="KW-0813">Transport</keyword>
<keyword evidence="9" id="KW-0472">Membrane</keyword>
<dbReference type="GO" id="GO:0034220">
    <property type="term" value="P:monoatomic ion transmembrane transport"/>
    <property type="evidence" value="ECO:0007669"/>
    <property type="project" value="InterPro"/>
</dbReference>
<reference evidence="13" key="1">
    <citation type="submission" date="2020-08" db="EMBL/GenBank/DDBJ databases">
        <title>Novel species isolated from subtropical streams in China.</title>
        <authorList>
            <person name="Lu H."/>
        </authorList>
    </citation>
    <scope>NUCLEOTIDE SEQUENCE</scope>
    <source>
        <strain evidence="13">KACC 12607</strain>
    </source>
</reference>
<dbReference type="InterPro" id="IPR023614">
    <property type="entry name" value="Porin_dom_sf"/>
</dbReference>
<dbReference type="InterPro" id="IPR002299">
    <property type="entry name" value="Porin_Neis"/>
</dbReference>
<evidence type="ECO:0000313" key="14">
    <source>
        <dbReference type="Proteomes" id="UP000634011"/>
    </source>
</evidence>
<keyword evidence="8" id="KW-0626">Porin</keyword>
<dbReference type="InterPro" id="IPR001702">
    <property type="entry name" value="Porin_Gram-ve"/>
</dbReference>
<keyword evidence="4" id="KW-1134">Transmembrane beta strand</keyword>